<evidence type="ECO:0000256" key="1">
    <source>
        <dbReference type="ARBA" id="ARBA00006739"/>
    </source>
</evidence>
<keyword evidence="2" id="KW-0328">Glycosyltransferase</keyword>
<dbReference type="RefSeq" id="WP_167993379.1">
    <property type="nucleotide sequence ID" value="NZ_JAATJL010000001.1"/>
</dbReference>
<feature type="transmembrane region" description="Helical" evidence="4">
    <location>
        <begin position="296"/>
        <end position="327"/>
    </location>
</feature>
<reference evidence="6 7" key="1">
    <citation type="submission" date="2020-03" db="EMBL/GenBank/DDBJ databases">
        <title>Sequencing the genomes of 1000 actinobacteria strains.</title>
        <authorList>
            <person name="Klenk H.-P."/>
        </authorList>
    </citation>
    <scope>NUCLEOTIDE SEQUENCE [LARGE SCALE GENOMIC DNA]</scope>
    <source>
        <strain evidence="6 7">DSM 16403</strain>
    </source>
</reference>
<feature type="transmembrane region" description="Helical" evidence="4">
    <location>
        <begin position="347"/>
        <end position="369"/>
    </location>
</feature>
<dbReference type="InterPro" id="IPR001173">
    <property type="entry name" value="Glyco_trans_2-like"/>
</dbReference>
<dbReference type="Proteomes" id="UP000547458">
    <property type="component" value="Unassembled WGS sequence"/>
</dbReference>
<organism evidence="6 7">
    <name type="scientific">Arthrobacter pigmenti</name>
    <dbReference type="NCBI Taxonomy" id="271432"/>
    <lineage>
        <taxon>Bacteria</taxon>
        <taxon>Bacillati</taxon>
        <taxon>Actinomycetota</taxon>
        <taxon>Actinomycetes</taxon>
        <taxon>Micrococcales</taxon>
        <taxon>Micrococcaceae</taxon>
        <taxon>Arthrobacter</taxon>
    </lineage>
</organism>
<proteinExistence type="inferred from homology"/>
<dbReference type="GO" id="GO:0016757">
    <property type="term" value="F:glycosyltransferase activity"/>
    <property type="evidence" value="ECO:0007669"/>
    <property type="project" value="UniProtKB-KW"/>
</dbReference>
<dbReference type="InterPro" id="IPR029044">
    <property type="entry name" value="Nucleotide-diphossugar_trans"/>
</dbReference>
<dbReference type="EMBL" id="JAATJL010000001">
    <property type="protein sequence ID" value="NJC22653.1"/>
    <property type="molecule type" value="Genomic_DNA"/>
</dbReference>
<feature type="domain" description="Glycosyltransferase 2-like" evidence="5">
    <location>
        <begin position="54"/>
        <end position="224"/>
    </location>
</feature>
<keyword evidence="3 6" id="KW-0808">Transferase</keyword>
<comment type="similarity">
    <text evidence="1">Belongs to the glycosyltransferase 2 family.</text>
</comment>
<sequence length="437" mass="48609">MFVLYTVIVLGLGTLLWTTVGIFRFVAERRRQKHHNANSTEDSGQTVLPEQVAILVAAHNEDAVIAETIASAAALVPLRNIFIVSDGSTDGTVTVARRADVRVLDLSQNRGKAGALLAAIEYFQLAKRFEVVTLLDADTRLAADYLQTGLPPFADPGVVAVAGRVITSPVPSPTRFGRFLIAYRERFYRVVQLLHKYGQAAVAVNVVSIVPGFASMYRSSALKDIDIAAPGLVIEDFNMTFEVHARKLGRIHFHPKTAIAYTQDPDNFRDYTRQIYRWNLGFWQTVRRHGLHRGRFWAALALQIFELISSSLVLLLLVPFMLVWSAFQIAEMYNVESPAADFFSGVFVPEAILLGVLIPDFLLTIFVAAVTRDPLYLIRGLAFPLMRLLDAGIFITALVRAWFVRSTGIWVSPGRRPQTEHVPSTTTTQGIHKDYAV</sequence>
<evidence type="ECO:0000313" key="6">
    <source>
        <dbReference type="EMBL" id="NJC22653.1"/>
    </source>
</evidence>
<keyword evidence="4" id="KW-1133">Transmembrane helix</keyword>
<evidence type="ECO:0000256" key="2">
    <source>
        <dbReference type="ARBA" id="ARBA00022676"/>
    </source>
</evidence>
<comment type="caution">
    <text evidence="6">The sequence shown here is derived from an EMBL/GenBank/DDBJ whole genome shotgun (WGS) entry which is preliminary data.</text>
</comment>
<protein>
    <submittedName>
        <fullName evidence="6">Cellulose synthase/poly-beta-1,6-N-acetylglucosamine synthase-like glycosyltransferase</fullName>
    </submittedName>
</protein>
<feature type="transmembrane region" description="Helical" evidence="4">
    <location>
        <begin position="381"/>
        <end position="403"/>
    </location>
</feature>
<evidence type="ECO:0000259" key="5">
    <source>
        <dbReference type="Pfam" id="PF00535"/>
    </source>
</evidence>
<evidence type="ECO:0000256" key="3">
    <source>
        <dbReference type="ARBA" id="ARBA00022679"/>
    </source>
</evidence>
<evidence type="ECO:0000313" key="7">
    <source>
        <dbReference type="Proteomes" id="UP000547458"/>
    </source>
</evidence>
<feature type="transmembrane region" description="Helical" evidence="4">
    <location>
        <begin position="6"/>
        <end position="27"/>
    </location>
</feature>
<accession>A0A846RHL4</accession>
<dbReference type="Pfam" id="PF00535">
    <property type="entry name" value="Glycos_transf_2"/>
    <property type="match status" value="1"/>
</dbReference>
<dbReference type="SUPFAM" id="SSF53448">
    <property type="entry name" value="Nucleotide-diphospho-sugar transferases"/>
    <property type="match status" value="1"/>
</dbReference>
<keyword evidence="7" id="KW-1185">Reference proteome</keyword>
<evidence type="ECO:0000256" key="4">
    <source>
        <dbReference type="SAM" id="Phobius"/>
    </source>
</evidence>
<dbReference type="Gene3D" id="3.90.550.10">
    <property type="entry name" value="Spore Coat Polysaccharide Biosynthesis Protein SpsA, Chain A"/>
    <property type="match status" value="1"/>
</dbReference>
<dbReference type="PANTHER" id="PTHR43630:SF1">
    <property type="entry name" value="POLY-BETA-1,6-N-ACETYL-D-GLUCOSAMINE SYNTHASE"/>
    <property type="match status" value="1"/>
</dbReference>
<name>A0A846RHL4_9MICC</name>
<keyword evidence="4" id="KW-0812">Transmembrane</keyword>
<dbReference type="PANTHER" id="PTHR43630">
    <property type="entry name" value="POLY-BETA-1,6-N-ACETYL-D-GLUCOSAMINE SYNTHASE"/>
    <property type="match status" value="1"/>
</dbReference>
<keyword evidence="4" id="KW-0472">Membrane</keyword>
<dbReference type="AlphaFoldDB" id="A0A846RHL4"/>
<gene>
    <name evidence="6" type="ORF">BJ994_001729</name>
</gene>
<dbReference type="CDD" id="cd06423">
    <property type="entry name" value="CESA_like"/>
    <property type="match status" value="1"/>
</dbReference>